<dbReference type="EC" id="2.1.2.2" evidence="6"/>
<evidence type="ECO:0000256" key="1">
    <source>
        <dbReference type="ARBA" id="ARBA00005054"/>
    </source>
</evidence>
<keyword evidence="9" id="KW-1185">Reference proteome</keyword>
<dbReference type="RefSeq" id="WP_236984092.1">
    <property type="nucleotide sequence ID" value="NZ_AP023086.1"/>
</dbReference>
<keyword evidence="2 6" id="KW-0808">Transferase</keyword>
<dbReference type="PROSITE" id="PS00373">
    <property type="entry name" value="GART"/>
    <property type="match status" value="1"/>
</dbReference>
<dbReference type="Pfam" id="PF00551">
    <property type="entry name" value="Formyl_trans_N"/>
    <property type="match status" value="1"/>
</dbReference>
<evidence type="ECO:0000256" key="5">
    <source>
        <dbReference type="ARBA" id="ARBA00047664"/>
    </source>
</evidence>
<dbReference type="PANTHER" id="PTHR43369">
    <property type="entry name" value="PHOSPHORIBOSYLGLYCINAMIDE FORMYLTRANSFERASE"/>
    <property type="match status" value="1"/>
</dbReference>
<feature type="site" description="Raises pKa of active site His" evidence="6">
    <location>
        <position position="144"/>
    </location>
</feature>
<dbReference type="InterPro" id="IPR001555">
    <property type="entry name" value="GART_AS"/>
</dbReference>
<sequence length="207" mass="22619">MRIVVLISGSGSNLQAIIDGCNDGRINGSVVAVISNRPDVKGLERARNHGIEAITLDHRNFDSRETFDAALAQHIDNFEPELVILAGFMRILTPTFTGRYLGRMLNIHPSLLPKYPGLHTHKRALEAGDSEHGVTVHFVTAELDGGPAVLQARVPILESDTEDTLAARVLEQEHRIYPQAAGWFCEGRLTLQGNAALLDNTPINTTL</sequence>
<protein>
    <recommendedName>
        <fullName evidence="6">Phosphoribosylglycinamide formyltransferase</fullName>
        <ecNumber evidence="6">2.1.2.2</ecNumber>
    </recommendedName>
    <alternativeName>
        <fullName evidence="6">5'-phosphoribosylglycinamide transformylase</fullName>
    </alternativeName>
    <alternativeName>
        <fullName evidence="6">GAR transformylase</fullName>
        <shortName evidence="6">GART</shortName>
    </alternativeName>
</protein>
<dbReference type="InterPro" id="IPR036477">
    <property type="entry name" value="Formyl_transf_N_sf"/>
</dbReference>
<proteinExistence type="inferred from homology"/>
<dbReference type="GO" id="GO:0004644">
    <property type="term" value="F:phosphoribosylglycinamide formyltransferase activity"/>
    <property type="evidence" value="ECO:0007669"/>
    <property type="project" value="UniProtKB-UniRule"/>
</dbReference>
<comment type="catalytic activity">
    <reaction evidence="5 6">
        <text>N(1)-(5-phospho-beta-D-ribosyl)glycinamide + (6R)-10-formyltetrahydrofolate = N(2)-formyl-N(1)-(5-phospho-beta-D-ribosyl)glycinamide + (6S)-5,6,7,8-tetrahydrofolate + H(+)</text>
        <dbReference type="Rhea" id="RHEA:15053"/>
        <dbReference type="ChEBI" id="CHEBI:15378"/>
        <dbReference type="ChEBI" id="CHEBI:57453"/>
        <dbReference type="ChEBI" id="CHEBI:143788"/>
        <dbReference type="ChEBI" id="CHEBI:147286"/>
        <dbReference type="ChEBI" id="CHEBI:195366"/>
        <dbReference type="EC" id="2.1.2.2"/>
    </reaction>
</comment>
<dbReference type="KEGG" id="marq:MARGE09_P3339"/>
<evidence type="ECO:0000313" key="8">
    <source>
        <dbReference type="EMBL" id="BCD99138.1"/>
    </source>
</evidence>
<evidence type="ECO:0000256" key="4">
    <source>
        <dbReference type="ARBA" id="ARBA00038440"/>
    </source>
</evidence>
<comment type="function">
    <text evidence="6">Catalyzes the transfer of a formyl group from 10-formyltetrahydrofolate to 5-phospho-ribosyl-glycinamide (GAR), producing 5-phospho-ribosyl-N-formylglycinamide (FGAR) and tetrahydrofolate.</text>
</comment>
<keyword evidence="3 6" id="KW-0658">Purine biosynthesis</keyword>
<dbReference type="AlphaFoldDB" id="A0AAN2BLH1"/>
<accession>A0AAN2BLH1</accession>
<evidence type="ECO:0000313" key="9">
    <source>
        <dbReference type="Proteomes" id="UP001320119"/>
    </source>
</evidence>
<dbReference type="InterPro" id="IPR002376">
    <property type="entry name" value="Formyl_transf_N"/>
</dbReference>
<feature type="binding site" evidence="6">
    <location>
        <begin position="11"/>
        <end position="13"/>
    </location>
    <ligand>
        <name>N(1)-(5-phospho-beta-D-ribosyl)glycinamide</name>
        <dbReference type="ChEBI" id="CHEBI:143788"/>
    </ligand>
</feature>
<dbReference type="Gene3D" id="3.40.50.170">
    <property type="entry name" value="Formyl transferase, N-terminal domain"/>
    <property type="match status" value="1"/>
</dbReference>
<name>A0AAN2BLH1_9GAMM</name>
<feature type="domain" description="Formyl transferase N-terminal" evidence="7">
    <location>
        <begin position="1"/>
        <end position="180"/>
    </location>
</feature>
<dbReference type="CDD" id="cd08645">
    <property type="entry name" value="FMT_core_GART"/>
    <property type="match status" value="1"/>
</dbReference>
<dbReference type="NCBIfam" id="TIGR00639">
    <property type="entry name" value="PurN"/>
    <property type="match status" value="1"/>
</dbReference>
<organism evidence="8 9">
    <name type="scientific">Marinagarivorans cellulosilyticus</name>
    <dbReference type="NCBI Taxonomy" id="2721545"/>
    <lineage>
        <taxon>Bacteria</taxon>
        <taxon>Pseudomonadati</taxon>
        <taxon>Pseudomonadota</taxon>
        <taxon>Gammaproteobacteria</taxon>
        <taxon>Cellvibrionales</taxon>
        <taxon>Cellvibrionaceae</taxon>
        <taxon>Marinagarivorans</taxon>
    </lineage>
</organism>
<comment type="similarity">
    <text evidence="4 6">Belongs to the GART family.</text>
</comment>
<dbReference type="HAMAP" id="MF_01930">
    <property type="entry name" value="PurN"/>
    <property type="match status" value="1"/>
</dbReference>
<dbReference type="GO" id="GO:0006189">
    <property type="term" value="P:'de novo' IMP biosynthetic process"/>
    <property type="evidence" value="ECO:0007669"/>
    <property type="project" value="UniProtKB-UniRule"/>
</dbReference>
<gene>
    <name evidence="6" type="primary">purN</name>
    <name evidence="8" type="ORF">MARGE09_P3339</name>
</gene>
<feature type="active site" description="Proton donor" evidence="6">
    <location>
        <position position="108"/>
    </location>
</feature>
<feature type="binding site" evidence="6">
    <location>
        <position position="106"/>
    </location>
    <ligand>
        <name>(6R)-10-formyltetrahydrofolate</name>
        <dbReference type="ChEBI" id="CHEBI:195366"/>
    </ligand>
</feature>
<evidence type="ECO:0000256" key="6">
    <source>
        <dbReference type="HAMAP-Rule" id="MF_01930"/>
    </source>
</evidence>
<evidence type="ECO:0000256" key="2">
    <source>
        <dbReference type="ARBA" id="ARBA00022679"/>
    </source>
</evidence>
<feature type="binding site" evidence="6">
    <location>
        <position position="64"/>
    </location>
    <ligand>
        <name>(6R)-10-formyltetrahydrofolate</name>
        <dbReference type="ChEBI" id="CHEBI:195366"/>
    </ligand>
</feature>
<dbReference type="GO" id="GO:0005829">
    <property type="term" value="C:cytosol"/>
    <property type="evidence" value="ECO:0007669"/>
    <property type="project" value="TreeGrafter"/>
</dbReference>
<feature type="binding site" evidence="6">
    <location>
        <begin position="89"/>
        <end position="92"/>
    </location>
    <ligand>
        <name>(6R)-10-formyltetrahydrofolate</name>
        <dbReference type="ChEBI" id="CHEBI:195366"/>
    </ligand>
</feature>
<reference evidence="8 9" key="1">
    <citation type="journal article" date="2022" name="IScience">
        <title>An ultrasensitive nanofiber-based assay for enzymatic hydrolysis and deep-sea microbial degradation of cellulose.</title>
        <authorList>
            <person name="Tsudome M."/>
            <person name="Tachioka M."/>
            <person name="Miyazaki M."/>
            <person name="Uchimura K."/>
            <person name="Tsuda M."/>
            <person name="Takaki Y."/>
            <person name="Deguchi S."/>
        </authorList>
    </citation>
    <scope>NUCLEOTIDE SEQUENCE [LARGE SCALE GENOMIC DNA]</scope>
    <source>
        <strain evidence="8 9">GE09</strain>
    </source>
</reference>
<comment type="pathway">
    <text evidence="1 6">Purine metabolism; IMP biosynthesis via de novo pathway; N(2)-formyl-N(1)-(5-phospho-D-ribosyl)glycinamide from N(1)-(5-phospho-D-ribosyl)glycinamide (10-formyl THF route): step 1/1.</text>
</comment>
<evidence type="ECO:0000256" key="3">
    <source>
        <dbReference type="ARBA" id="ARBA00022755"/>
    </source>
</evidence>
<dbReference type="EMBL" id="AP023086">
    <property type="protein sequence ID" value="BCD99138.1"/>
    <property type="molecule type" value="Genomic_DNA"/>
</dbReference>
<dbReference type="Proteomes" id="UP001320119">
    <property type="component" value="Chromosome"/>
</dbReference>
<dbReference type="InterPro" id="IPR004607">
    <property type="entry name" value="GART"/>
</dbReference>
<evidence type="ECO:0000259" key="7">
    <source>
        <dbReference type="Pfam" id="PF00551"/>
    </source>
</evidence>
<dbReference type="SUPFAM" id="SSF53328">
    <property type="entry name" value="Formyltransferase"/>
    <property type="match status" value="1"/>
</dbReference>
<dbReference type="PANTHER" id="PTHR43369:SF2">
    <property type="entry name" value="PHOSPHORIBOSYLGLYCINAMIDE FORMYLTRANSFERASE"/>
    <property type="match status" value="1"/>
</dbReference>